<dbReference type="Proteomes" id="UP000179258">
    <property type="component" value="Unassembled WGS sequence"/>
</dbReference>
<accession>A0A1G2R4N7</accession>
<reference evidence="1 2" key="1">
    <citation type="journal article" date="2016" name="Nat. Commun.">
        <title>Thousands of microbial genomes shed light on interconnected biogeochemical processes in an aquifer system.</title>
        <authorList>
            <person name="Anantharaman K."/>
            <person name="Brown C.T."/>
            <person name="Hug L.A."/>
            <person name="Sharon I."/>
            <person name="Castelle C.J."/>
            <person name="Probst A.J."/>
            <person name="Thomas B.C."/>
            <person name="Singh A."/>
            <person name="Wilkins M.J."/>
            <person name="Karaoz U."/>
            <person name="Brodie E.L."/>
            <person name="Williams K.H."/>
            <person name="Hubbard S.S."/>
            <person name="Banfield J.F."/>
        </authorList>
    </citation>
    <scope>NUCLEOTIDE SEQUENCE [LARGE SCALE GENOMIC DNA]</scope>
</reference>
<evidence type="ECO:0008006" key="3">
    <source>
        <dbReference type="Google" id="ProtNLM"/>
    </source>
</evidence>
<proteinExistence type="predicted"/>
<dbReference type="EMBL" id="MHTX01000033">
    <property type="protein sequence ID" value="OHA67796.1"/>
    <property type="molecule type" value="Genomic_DNA"/>
</dbReference>
<sequence>MNLNDLRGIIEEEGGKWIIVEDGKPVLVIVPFREYLKNGRKMNPSLPLDFVGYKPEQKTALNEARMVINMPHELAEEPLKIEDLPV</sequence>
<name>A0A1G2R4N7_9BACT</name>
<protein>
    <recommendedName>
        <fullName evidence="3">Antitoxin</fullName>
    </recommendedName>
</protein>
<evidence type="ECO:0000313" key="2">
    <source>
        <dbReference type="Proteomes" id="UP000179258"/>
    </source>
</evidence>
<comment type="caution">
    <text evidence="1">The sequence shown here is derived from an EMBL/GenBank/DDBJ whole genome shotgun (WGS) entry which is preliminary data.</text>
</comment>
<organism evidence="1 2">
    <name type="scientific">Candidatus Wildermuthbacteria bacterium RIFCSPHIGHO2_02_FULL_47_17</name>
    <dbReference type="NCBI Taxonomy" id="1802452"/>
    <lineage>
        <taxon>Bacteria</taxon>
        <taxon>Candidatus Wildermuthiibacteriota</taxon>
    </lineage>
</organism>
<evidence type="ECO:0000313" key="1">
    <source>
        <dbReference type="EMBL" id="OHA67796.1"/>
    </source>
</evidence>
<gene>
    <name evidence="1" type="ORF">A3D59_03045</name>
</gene>
<dbReference type="AlphaFoldDB" id="A0A1G2R4N7"/>